<dbReference type="Proteomes" id="UP000683360">
    <property type="component" value="Unassembled WGS sequence"/>
</dbReference>
<feature type="disulfide bond" evidence="9">
    <location>
        <begin position="333"/>
        <end position="343"/>
    </location>
</feature>
<comment type="caution">
    <text evidence="9">Lacks conserved residue(s) required for the propagation of feature annotation.</text>
</comment>
<dbReference type="SUPFAM" id="SSF56487">
    <property type="entry name" value="SRCR-like"/>
    <property type="match status" value="4"/>
</dbReference>
<dbReference type="PRINTS" id="PR00258">
    <property type="entry name" value="SPERACTRCPTR"/>
</dbReference>
<dbReference type="PROSITE" id="PS50287">
    <property type="entry name" value="SRCR_2"/>
    <property type="match status" value="5"/>
</dbReference>
<sequence length="471" mass="52583">MNANQFGEGSGNQFTVRGCSGTEKSIESCTVSSASSPCGSHSKDVSIICKPINNVRLVNGSSPKDGLVEIYYFDRWITICDSTVSVNTARAICSTLGYKQKYAEAFKIYNDSSTTRQQQKHMFNLDCTGNENHINECRNSVESHSCTDSSVLGVSCETRVRLMNTTSNMARGRLEVHYNGNWGTMCFDDFDVKEAKVICQMLGFENRHATIIRGNSGGIPFIKDNLECTGEEDDISLCTFKGWTSNQCSNTSAVWIDCRIPVRLFGGNMITDGRLELMIDEKWKSLCYTNFTEKEATVACRSLGYTFTSPEIQTASQYGLSRNKNVIDYIIRCSGFEEFLSECEFEAIDDQFNCSNVDEVAISCSAHIRLQNGVYKNEGRLEIQRNGTWGTVCFDKFDISESRVICSMLGFDNPFPEICTTSCFGHGNLQPIIANLNCTGNEIDVSQCSYNKVQRKCTDILVIYSAVNEYM</sequence>
<keyword evidence="5" id="KW-1133">Transmembrane helix</keyword>
<feature type="domain" description="SRCR" evidence="10">
    <location>
        <begin position="160"/>
        <end position="259"/>
    </location>
</feature>
<protein>
    <recommendedName>
        <fullName evidence="10">SRCR domain-containing protein</fullName>
    </recommendedName>
</protein>
<evidence type="ECO:0000256" key="6">
    <source>
        <dbReference type="ARBA" id="ARBA00023136"/>
    </source>
</evidence>
<feature type="disulfide bond" evidence="9">
    <location>
        <begin position="393"/>
        <end position="457"/>
    </location>
</feature>
<keyword evidence="7 9" id="KW-1015">Disulfide bond</keyword>
<evidence type="ECO:0000256" key="1">
    <source>
        <dbReference type="ARBA" id="ARBA00004167"/>
    </source>
</evidence>
<name>A0A8S3QS28_MYTED</name>
<reference evidence="11" key="1">
    <citation type="submission" date="2021-03" db="EMBL/GenBank/DDBJ databases">
        <authorList>
            <person name="Bekaert M."/>
        </authorList>
    </citation>
    <scope>NUCLEOTIDE SEQUENCE</scope>
</reference>
<proteinExistence type="predicted"/>
<keyword evidence="3" id="KW-0732">Signal</keyword>
<keyword evidence="8" id="KW-0325">Glycoprotein</keyword>
<feature type="domain" description="SRCR" evidence="10">
    <location>
        <begin position="55"/>
        <end position="157"/>
    </location>
</feature>
<evidence type="ECO:0000256" key="7">
    <source>
        <dbReference type="ARBA" id="ARBA00023157"/>
    </source>
</evidence>
<keyword evidence="4" id="KW-0677">Repeat</keyword>
<evidence type="ECO:0000256" key="3">
    <source>
        <dbReference type="ARBA" id="ARBA00022729"/>
    </source>
</evidence>
<feature type="disulfide bond" evidence="9">
    <location>
        <begin position="127"/>
        <end position="137"/>
    </location>
</feature>
<feature type="domain" description="SRCR" evidence="10">
    <location>
        <begin position="19"/>
        <end position="50"/>
    </location>
</feature>
<evidence type="ECO:0000313" key="11">
    <source>
        <dbReference type="EMBL" id="CAG2197843.1"/>
    </source>
</evidence>
<dbReference type="OrthoDB" id="6128208at2759"/>
<dbReference type="PANTHER" id="PTHR48071:SF18">
    <property type="entry name" value="DELETED IN MALIGNANT BRAIN TUMORS 1 PROTEIN-RELATED"/>
    <property type="match status" value="1"/>
</dbReference>
<feature type="disulfide bond" evidence="9">
    <location>
        <begin position="19"/>
        <end position="29"/>
    </location>
</feature>
<dbReference type="Pfam" id="PF00530">
    <property type="entry name" value="SRCR"/>
    <property type="match status" value="4"/>
</dbReference>
<organism evidence="11 12">
    <name type="scientific">Mytilus edulis</name>
    <name type="common">Blue mussel</name>
    <dbReference type="NCBI Taxonomy" id="6550"/>
    <lineage>
        <taxon>Eukaryota</taxon>
        <taxon>Metazoa</taxon>
        <taxon>Spiralia</taxon>
        <taxon>Lophotrochozoa</taxon>
        <taxon>Mollusca</taxon>
        <taxon>Bivalvia</taxon>
        <taxon>Autobranchia</taxon>
        <taxon>Pteriomorphia</taxon>
        <taxon>Mytilida</taxon>
        <taxon>Mytiloidea</taxon>
        <taxon>Mytilidae</taxon>
        <taxon>Mytilinae</taxon>
        <taxon>Mytilus</taxon>
    </lineage>
</organism>
<dbReference type="InterPro" id="IPR036772">
    <property type="entry name" value="SRCR-like_dom_sf"/>
</dbReference>
<gene>
    <name evidence="11" type="ORF">MEDL_12671</name>
</gene>
<dbReference type="Gene3D" id="3.10.250.10">
    <property type="entry name" value="SRCR-like domain"/>
    <property type="match status" value="4"/>
</dbReference>
<evidence type="ECO:0000256" key="9">
    <source>
        <dbReference type="PROSITE-ProRule" id="PRU00196"/>
    </source>
</evidence>
<evidence type="ECO:0000256" key="2">
    <source>
        <dbReference type="ARBA" id="ARBA00022692"/>
    </source>
</evidence>
<dbReference type="PROSITE" id="PS00420">
    <property type="entry name" value="SRCR_1"/>
    <property type="match status" value="1"/>
</dbReference>
<dbReference type="EMBL" id="CAJPWZ010000655">
    <property type="protein sequence ID" value="CAG2197843.1"/>
    <property type="molecule type" value="Genomic_DNA"/>
</dbReference>
<evidence type="ECO:0000256" key="5">
    <source>
        <dbReference type="ARBA" id="ARBA00022989"/>
    </source>
</evidence>
<dbReference type="AlphaFoldDB" id="A0A8S3QS28"/>
<dbReference type="PANTHER" id="PTHR48071">
    <property type="entry name" value="SRCR DOMAIN-CONTAINING PROTEIN"/>
    <property type="match status" value="1"/>
</dbReference>
<evidence type="ECO:0000256" key="8">
    <source>
        <dbReference type="ARBA" id="ARBA00023180"/>
    </source>
</evidence>
<feature type="disulfide bond" evidence="9">
    <location>
        <begin position="228"/>
        <end position="238"/>
    </location>
</feature>
<comment type="subcellular location">
    <subcellularLocation>
        <location evidence="1">Membrane</location>
        <topology evidence="1">Single-pass membrane protein</topology>
    </subcellularLocation>
</comment>
<dbReference type="InterPro" id="IPR001190">
    <property type="entry name" value="SRCR"/>
</dbReference>
<feature type="domain" description="SRCR" evidence="10">
    <location>
        <begin position="262"/>
        <end position="365"/>
    </location>
</feature>
<accession>A0A8S3QS28</accession>
<evidence type="ECO:0000256" key="4">
    <source>
        <dbReference type="ARBA" id="ARBA00022737"/>
    </source>
</evidence>
<keyword evidence="6" id="KW-0472">Membrane</keyword>
<dbReference type="FunFam" id="3.10.250.10:FF:000016">
    <property type="entry name" value="Scavenger receptor cysteine-rich protein type 12"/>
    <property type="match status" value="4"/>
</dbReference>
<evidence type="ECO:0000259" key="10">
    <source>
        <dbReference type="PROSITE" id="PS50287"/>
    </source>
</evidence>
<evidence type="ECO:0000313" key="12">
    <source>
        <dbReference type="Proteomes" id="UP000683360"/>
    </source>
</evidence>
<feature type="domain" description="SRCR" evidence="10">
    <location>
        <begin position="368"/>
        <end position="465"/>
    </location>
</feature>
<feature type="disulfide bond" evidence="9">
    <location>
        <begin position="438"/>
        <end position="448"/>
    </location>
</feature>
<dbReference type="SMART" id="SM00202">
    <property type="entry name" value="SR"/>
    <property type="match status" value="4"/>
</dbReference>
<dbReference type="GO" id="GO:0016020">
    <property type="term" value="C:membrane"/>
    <property type="evidence" value="ECO:0007669"/>
    <property type="project" value="UniProtKB-SubCell"/>
</dbReference>
<comment type="caution">
    <text evidence="11">The sequence shown here is derived from an EMBL/GenBank/DDBJ whole genome shotgun (WGS) entry which is preliminary data.</text>
</comment>
<keyword evidence="2" id="KW-0812">Transmembrane</keyword>
<keyword evidence="12" id="KW-1185">Reference proteome</keyword>